<organism evidence="3 4">
    <name type="scientific">Aphanomyces euteiches</name>
    <dbReference type="NCBI Taxonomy" id="100861"/>
    <lineage>
        <taxon>Eukaryota</taxon>
        <taxon>Sar</taxon>
        <taxon>Stramenopiles</taxon>
        <taxon>Oomycota</taxon>
        <taxon>Saprolegniomycetes</taxon>
        <taxon>Saprolegniales</taxon>
        <taxon>Verrucalvaceae</taxon>
        <taxon>Aphanomyces</taxon>
    </lineage>
</organism>
<feature type="repeat" description="WD" evidence="1">
    <location>
        <begin position="195"/>
        <end position="229"/>
    </location>
</feature>
<keyword evidence="1" id="KW-0853">WD repeat</keyword>
<dbReference type="GO" id="GO:0003730">
    <property type="term" value="F:mRNA 3'-UTR binding"/>
    <property type="evidence" value="ECO:0007669"/>
    <property type="project" value="TreeGrafter"/>
</dbReference>
<feature type="repeat" description="WD" evidence="1">
    <location>
        <begin position="593"/>
        <end position="627"/>
    </location>
</feature>
<dbReference type="InterPro" id="IPR052640">
    <property type="entry name" value="Gemin-5"/>
</dbReference>
<dbReference type="InterPro" id="IPR036322">
    <property type="entry name" value="WD40_repeat_dom_sf"/>
</dbReference>
<dbReference type="GO" id="GO:0032797">
    <property type="term" value="C:SMN complex"/>
    <property type="evidence" value="ECO:0007669"/>
    <property type="project" value="TreeGrafter"/>
</dbReference>
<protein>
    <recommendedName>
        <fullName evidence="2">Gem-associated protein 5 TPR domain-containing protein</fullName>
    </recommendedName>
</protein>
<dbReference type="InterPro" id="IPR001680">
    <property type="entry name" value="WD40_rpt"/>
</dbReference>
<evidence type="ECO:0000313" key="4">
    <source>
        <dbReference type="Proteomes" id="UP000481153"/>
    </source>
</evidence>
<dbReference type="Proteomes" id="UP000481153">
    <property type="component" value="Unassembled WGS sequence"/>
</dbReference>
<feature type="domain" description="Gem-associated protein 5 TPR" evidence="2">
    <location>
        <begin position="712"/>
        <end position="879"/>
    </location>
</feature>
<dbReference type="VEuPathDB" id="FungiDB:AeMF1_021755"/>
<dbReference type="SMART" id="SM00320">
    <property type="entry name" value="WD40"/>
    <property type="match status" value="10"/>
</dbReference>
<keyword evidence="4" id="KW-1185">Reference proteome</keyword>
<dbReference type="AlphaFoldDB" id="A0A6G0XB55"/>
<evidence type="ECO:0000256" key="1">
    <source>
        <dbReference type="PROSITE-ProRule" id="PRU00221"/>
    </source>
</evidence>
<comment type="caution">
    <text evidence="3">The sequence shown here is derived from an EMBL/GenBank/DDBJ whole genome shotgun (WGS) entry which is preliminary data.</text>
</comment>
<dbReference type="PANTHER" id="PTHR46362:SF1">
    <property type="entry name" value="GEM-ASSOCIATED PROTEIN 5"/>
    <property type="match status" value="1"/>
</dbReference>
<accession>A0A6G0XB55</accession>
<feature type="repeat" description="WD" evidence="1">
    <location>
        <begin position="634"/>
        <end position="674"/>
    </location>
</feature>
<dbReference type="Pfam" id="PF23774">
    <property type="entry name" value="TPR_GEMI5"/>
    <property type="match status" value="1"/>
</dbReference>
<name>A0A6G0XB55_9STRA</name>
<proteinExistence type="predicted"/>
<reference evidence="3 4" key="1">
    <citation type="submission" date="2019-07" db="EMBL/GenBank/DDBJ databases">
        <title>Genomics analysis of Aphanomyces spp. identifies a new class of oomycete effector associated with host adaptation.</title>
        <authorList>
            <person name="Gaulin E."/>
        </authorList>
    </citation>
    <scope>NUCLEOTIDE SEQUENCE [LARGE SCALE GENOMIC DNA]</scope>
    <source>
        <strain evidence="3 4">ATCC 201684</strain>
    </source>
</reference>
<dbReference type="EMBL" id="VJMJ01000084">
    <property type="protein sequence ID" value="KAF0737389.1"/>
    <property type="molecule type" value="Genomic_DNA"/>
</dbReference>
<dbReference type="Gene3D" id="2.130.10.10">
    <property type="entry name" value="YVTN repeat-like/Quinoprotein amine dehydrogenase"/>
    <property type="match status" value="2"/>
</dbReference>
<dbReference type="PROSITE" id="PS50294">
    <property type="entry name" value="WD_REPEATS_REGION"/>
    <property type="match status" value="3"/>
</dbReference>
<dbReference type="InterPro" id="IPR015943">
    <property type="entry name" value="WD40/YVTN_repeat-like_dom_sf"/>
</dbReference>
<dbReference type="GO" id="GO:0000387">
    <property type="term" value="P:spliceosomal snRNP assembly"/>
    <property type="evidence" value="ECO:0007669"/>
    <property type="project" value="TreeGrafter"/>
</dbReference>
<dbReference type="PANTHER" id="PTHR46362">
    <property type="entry name" value="GEM-ASSOCIATED PROTEIN 5"/>
    <property type="match status" value="1"/>
</dbReference>
<dbReference type="InterPro" id="IPR056421">
    <property type="entry name" value="TPR_GEMI5"/>
</dbReference>
<evidence type="ECO:0000313" key="3">
    <source>
        <dbReference type="EMBL" id="KAF0737389.1"/>
    </source>
</evidence>
<evidence type="ECO:0000259" key="2">
    <source>
        <dbReference type="Pfam" id="PF23774"/>
    </source>
</evidence>
<dbReference type="GO" id="GO:0005634">
    <property type="term" value="C:nucleus"/>
    <property type="evidence" value="ECO:0007669"/>
    <property type="project" value="TreeGrafter"/>
</dbReference>
<dbReference type="SUPFAM" id="SSF50978">
    <property type="entry name" value="WD40 repeat-like"/>
    <property type="match status" value="2"/>
</dbReference>
<dbReference type="Pfam" id="PF00400">
    <property type="entry name" value="WD40"/>
    <property type="match status" value="5"/>
</dbReference>
<gene>
    <name evidence="3" type="ORF">Ae201684_006554</name>
</gene>
<dbReference type="PROSITE" id="PS50082">
    <property type="entry name" value="WD_REPEATS_2"/>
    <property type="match status" value="3"/>
</dbReference>
<sequence>MVVGDALLLGSGNWFGSQMVAWGRPLDGSNTYYFAYTTKSYIALYQVEKLPDETLSQPRFVNDFRCGKTSKRTSCVTFIYDALNELLLVCGGDDGFVQVWNIATLQIVDQHNRHKSEVSAVSSKDNITLVSGDRNGTICVWQRNNGSISLFVPISGDCIYSLEVCPQNHQHVAVGYRSGKLILIDQTTGTTLTRFRGHDEEVHAVQWKPDSETPILCSSSRDKKIRVWKEDNMLHDLTLPQSQKTLSVYQTSRLWLMFCWIPSSKFEIVCSSITGEMYRYEWAANQKKIGAPKLFKHNHSRLVFNIAPLVLSNRNVMLLTNSMDREVRLTVLQTTTCHSKIIGSGGLVSSVSLNCEGSIVAVGVADSTIRLIERNGSSKLLWKGFQGKVTTVSWHPQVPTLLAYGTDEGQIGLYNVQSQNHTRFKSFHRGSVRQVGWYIPAAKQDTASLWMKSLESVKDGTIDLEDAVNSNTSSTASEMWSCDESGELFASKPDSPQNASVALNDLLKLSKATCFAWSSTYDVLCLGTPDGDVCVFGQEENGWIRGRTYMDHKKNITSLAFSSKGNLATASEDATICIYQIENVHYASISHCLTGHGGPVTSLHWSPSGEYLASASFDTTVQVWPLNRTTGYNFRGHLSRVLAVAWFNDEKLVSGGADQSVRKWAFEDQEFSMPLKLDASEEVSVATKKKNISTSNSMFKEAPSADVPLTTALDDMKAQFETDGDFESAARLLILEGRIGEALRLVAQNRKLSPQWLAYAPQAGMNVWREYTRLYATQCREKREFRNGALSYLSIGDVYAAVECFVKGELWQEALSLIELRCAPSDPILHKTTLLYATHLQKLEKWSDAGRLFRSISNHEQALVCFLKCDDTLDCALELMTPESYSLATYVDIATRAIQLNKFDVAQSAVNKLTDDKAEQFVLQAFLHYVDRIDNFESLPSANWPSPSASELWDKLRENDLVKEWPAILQDALQKCRPASEVFWSSMIPLVQNLGDSLDEIETILGGKIDETLAPLHRIKPVEFRIVKSICQMSIELVQDYLIAALETWSACLTYVSEATVDNQMKLFTTCCLVFPFGVTTTPLTVGELETDITNVTEMWAKFFLHQCIGFCRYLSVDPKTNLHARQEALLFLVENINKSLPVSELQELGESVLRAAQMARNDLSLLYHQLKDM</sequence>